<keyword evidence="5" id="KW-1185">Reference proteome</keyword>
<proteinExistence type="predicted"/>
<evidence type="ECO:0000259" key="3">
    <source>
        <dbReference type="Pfam" id="PF09368"/>
    </source>
</evidence>
<sequence>MVKPQRRPAPKGPPAKGKRLPEEDELFSDSDDDAFKGKKDKVSLNMSDDDEGDDDSLDVEGVYDLEDGSDDDEDDDGEDDGEEDDDEDDEEAIYAAAIKRGGRDAELAKHAKALGQKLKLQRGLEEEEGDEDGKADADDERLWGANKKAYYGADEEEASDEEDAKQLEAEALALQREGAAKLAAADFGLEEEEEDSEDEDEEDDEEDEEGRATMAALAKGGSAAAAKGKKAAGRGGAAGGRQVQVEAVARDLSALGDEARMQALLADAPELLSLLRDLQDSLGEVRHRVSPLLTELRDGGLATGEGLSYLEAKHLLLLSYCSHIVFYLLLKAEGRPVRDHPVIARLVELRAYLEKIRPIDKQLSYQIDKLLKAAAVANNAEAAAAGPRGGADDDDAAAGPGPRSANLDADALNYGPRPDALVPKLHKGVAAGSGGAGGDAGEGAGGKYVPPKLNPVSMELDEKRAAGGVESAAELNAQERRRLKDLKSKAARSDTLRALAAELAGAPEEERAAIAGLDSAAALRTRAKLEARAAVEEDMFTRVPLSKDEAKRLRAQRRAGMSGAGLLEDFGDEVADIVDMTRGVGGAAGGASDRGNTLNDLFARQKVSQRYGTDHPSLTARPKGGDEDLPLREPLHERRAKFDAAAARRAARDGGGMGFGGGDEDDGGEEYDLSGGAKGAKGGKRRAGGEEDDFYTSAKASAAARKKARSDAHRAPELKPPAPDPTADGARGITDEIQRNRGLTPHRRRDQKNPRKKNRMKFEKAMVRVKGAVQQVRQPEATAYGGEATGIKTKVAKSRRL</sequence>
<dbReference type="GO" id="GO:0032040">
    <property type="term" value="C:small-subunit processome"/>
    <property type="evidence" value="ECO:0007669"/>
    <property type="project" value="TreeGrafter"/>
</dbReference>
<evidence type="ECO:0000256" key="2">
    <source>
        <dbReference type="SAM" id="MobiDB-lite"/>
    </source>
</evidence>
<feature type="compositionally biased region" description="Basic and acidic residues" evidence="2">
    <location>
        <begin position="33"/>
        <end position="42"/>
    </location>
</feature>
<feature type="compositionally biased region" description="Acidic residues" evidence="2">
    <location>
        <begin position="188"/>
        <end position="209"/>
    </location>
</feature>
<evidence type="ECO:0000256" key="1">
    <source>
        <dbReference type="ARBA" id="ARBA00022553"/>
    </source>
</evidence>
<keyword evidence="1" id="KW-0597">Phosphoprotein</keyword>
<dbReference type="InterPro" id="IPR018972">
    <property type="entry name" value="Sas10_C_dom"/>
</dbReference>
<dbReference type="AlphaFoldDB" id="A0A835WU37"/>
<feature type="domain" description="Sas10 C-terminal" evidence="3">
    <location>
        <begin position="728"/>
        <end position="801"/>
    </location>
</feature>
<feature type="region of interest" description="Disordered" evidence="2">
    <location>
        <begin position="383"/>
        <end position="412"/>
    </location>
</feature>
<feature type="compositionally biased region" description="Acidic residues" evidence="2">
    <location>
        <begin position="153"/>
        <end position="163"/>
    </location>
</feature>
<accession>A0A835WU37</accession>
<feature type="compositionally biased region" description="Basic residues" evidence="2">
    <location>
        <begin position="744"/>
        <end position="759"/>
    </location>
</feature>
<protein>
    <recommendedName>
        <fullName evidence="3">Sas10 C-terminal domain-containing protein</fullName>
    </recommendedName>
</protein>
<evidence type="ECO:0000313" key="4">
    <source>
        <dbReference type="EMBL" id="KAG2454017.1"/>
    </source>
</evidence>
<dbReference type="EMBL" id="JAEHOD010000002">
    <property type="protein sequence ID" value="KAG2454017.1"/>
    <property type="molecule type" value="Genomic_DNA"/>
</dbReference>
<dbReference type="OrthoDB" id="203440at2759"/>
<dbReference type="PANTHER" id="PTHR13237">
    <property type="entry name" value="SOMETHING ABOUT SILENCING PROTEIN 10-RELATED"/>
    <property type="match status" value="1"/>
</dbReference>
<gene>
    <name evidence="4" type="ORF">HYH02_001058</name>
</gene>
<dbReference type="Pfam" id="PF04000">
    <property type="entry name" value="Sas10_Utp3"/>
    <property type="match status" value="1"/>
</dbReference>
<feature type="compositionally biased region" description="Acidic residues" evidence="2">
    <location>
        <begin position="662"/>
        <end position="672"/>
    </location>
</feature>
<feature type="compositionally biased region" description="Acidic residues" evidence="2">
    <location>
        <begin position="22"/>
        <end position="32"/>
    </location>
</feature>
<comment type="caution">
    <text evidence="4">The sequence shown here is derived from an EMBL/GenBank/DDBJ whole genome shotgun (WGS) entry which is preliminary data.</text>
</comment>
<feature type="compositionally biased region" description="Acidic residues" evidence="2">
    <location>
        <begin position="47"/>
        <end position="91"/>
    </location>
</feature>
<feature type="compositionally biased region" description="Basic and acidic residues" evidence="2">
    <location>
        <begin position="132"/>
        <end position="142"/>
    </location>
</feature>
<feature type="region of interest" description="Disordered" evidence="2">
    <location>
        <begin position="609"/>
        <end position="763"/>
    </location>
</feature>
<evidence type="ECO:0000313" key="5">
    <source>
        <dbReference type="Proteomes" id="UP000613740"/>
    </source>
</evidence>
<dbReference type="InterPro" id="IPR007146">
    <property type="entry name" value="Sas10/Utp3/C1D"/>
</dbReference>
<name>A0A835WU37_9CHLO</name>
<dbReference type="GO" id="GO:0000462">
    <property type="term" value="P:maturation of SSU-rRNA from tricistronic rRNA transcript (SSU-rRNA, 5.8S rRNA, LSU-rRNA)"/>
    <property type="evidence" value="ECO:0007669"/>
    <property type="project" value="TreeGrafter"/>
</dbReference>
<feature type="region of interest" description="Disordered" evidence="2">
    <location>
        <begin position="1"/>
        <end position="91"/>
    </location>
</feature>
<feature type="region of interest" description="Disordered" evidence="2">
    <location>
        <begin position="115"/>
        <end position="211"/>
    </location>
</feature>
<reference evidence="4" key="1">
    <citation type="journal article" date="2020" name="bioRxiv">
        <title>Comparative genomics of Chlamydomonas.</title>
        <authorList>
            <person name="Craig R.J."/>
            <person name="Hasan A.R."/>
            <person name="Ness R.W."/>
            <person name="Keightley P.D."/>
        </authorList>
    </citation>
    <scope>NUCLEOTIDE SEQUENCE</scope>
    <source>
        <strain evidence="4">CCAP 11/173</strain>
    </source>
</reference>
<dbReference type="Proteomes" id="UP000613740">
    <property type="component" value="Unassembled WGS sequence"/>
</dbReference>
<organism evidence="4 5">
    <name type="scientific">Chlamydomonas schloesseri</name>
    <dbReference type="NCBI Taxonomy" id="2026947"/>
    <lineage>
        <taxon>Eukaryota</taxon>
        <taxon>Viridiplantae</taxon>
        <taxon>Chlorophyta</taxon>
        <taxon>core chlorophytes</taxon>
        <taxon>Chlorophyceae</taxon>
        <taxon>CS clade</taxon>
        <taxon>Chlamydomonadales</taxon>
        <taxon>Chlamydomonadaceae</taxon>
        <taxon>Chlamydomonas</taxon>
    </lineage>
</organism>
<dbReference type="PANTHER" id="PTHR13237:SF9">
    <property type="entry name" value="NEUROGUIDIN"/>
    <property type="match status" value="1"/>
</dbReference>
<dbReference type="Pfam" id="PF09368">
    <property type="entry name" value="Sas10"/>
    <property type="match status" value="1"/>
</dbReference>
<feature type="compositionally biased region" description="Basic and acidic residues" evidence="2">
    <location>
        <begin position="623"/>
        <end position="642"/>
    </location>
</feature>